<reference evidence="2" key="1">
    <citation type="journal article" date="2023" name="G3 (Bethesda)">
        <title>Genome assembly and association tests identify interacting loci associated with vigor, precocity, and sex in interspecific pistachio rootstocks.</title>
        <authorList>
            <person name="Palmer W."/>
            <person name="Jacygrad E."/>
            <person name="Sagayaradj S."/>
            <person name="Cavanaugh K."/>
            <person name="Han R."/>
            <person name="Bertier L."/>
            <person name="Beede B."/>
            <person name="Kafkas S."/>
            <person name="Golino D."/>
            <person name="Preece J."/>
            <person name="Michelmore R."/>
        </authorList>
    </citation>
    <scope>NUCLEOTIDE SEQUENCE [LARGE SCALE GENOMIC DNA]</scope>
</reference>
<protein>
    <submittedName>
        <fullName evidence="1">Uncharacterized protein</fullName>
    </submittedName>
</protein>
<comment type="caution">
    <text evidence="1">The sequence shown here is derived from an EMBL/GenBank/DDBJ whole genome shotgun (WGS) entry which is preliminary data.</text>
</comment>
<keyword evidence="2" id="KW-1185">Reference proteome</keyword>
<dbReference type="Proteomes" id="UP001164250">
    <property type="component" value="Chromosome 3"/>
</dbReference>
<gene>
    <name evidence="1" type="ORF">Patl1_05166</name>
</gene>
<sequence length="206" mass="23380">MWKLSGDGEFQNVSLPGTLPGIEFSAPKDFQFFQPSESAFNQIIEALKNDETRIIGLYGMGGVGKTTWAKAVGNKLNKEIFDEVVMVFTSQTPDFRKIHDELADLSDLKFKEESEVGRVKQLYLRFTMTDQKTIVIMDDVWIVFDLKEEIGIPFGYDHKACKIRQLMIQLNVWYGREGLTLLKKHASIGDDHAALNDVAVEVLDML</sequence>
<proteinExistence type="predicted"/>
<organism evidence="1 2">
    <name type="scientific">Pistacia atlantica</name>
    <dbReference type="NCBI Taxonomy" id="434234"/>
    <lineage>
        <taxon>Eukaryota</taxon>
        <taxon>Viridiplantae</taxon>
        <taxon>Streptophyta</taxon>
        <taxon>Embryophyta</taxon>
        <taxon>Tracheophyta</taxon>
        <taxon>Spermatophyta</taxon>
        <taxon>Magnoliopsida</taxon>
        <taxon>eudicotyledons</taxon>
        <taxon>Gunneridae</taxon>
        <taxon>Pentapetalae</taxon>
        <taxon>rosids</taxon>
        <taxon>malvids</taxon>
        <taxon>Sapindales</taxon>
        <taxon>Anacardiaceae</taxon>
        <taxon>Pistacia</taxon>
    </lineage>
</organism>
<name>A0ACC1BW16_9ROSI</name>
<accession>A0ACC1BW16</accession>
<evidence type="ECO:0000313" key="1">
    <source>
        <dbReference type="EMBL" id="KAJ0103156.1"/>
    </source>
</evidence>
<dbReference type="EMBL" id="CM047899">
    <property type="protein sequence ID" value="KAJ0103156.1"/>
    <property type="molecule type" value="Genomic_DNA"/>
</dbReference>
<evidence type="ECO:0000313" key="2">
    <source>
        <dbReference type="Proteomes" id="UP001164250"/>
    </source>
</evidence>